<dbReference type="HOGENOM" id="CLU_013458_0_1_1"/>
<dbReference type="SUPFAM" id="SSF118196">
    <property type="entry name" value="YaeB-like"/>
    <property type="match status" value="1"/>
</dbReference>
<name>A0A0E0IJV1_ORYNI</name>
<evidence type="ECO:0000256" key="2">
    <source>
        <dbReference type="ARBA" id="ARBA00033753"/>
    </source>
</evidence>
<organism evidence="5">
    <name type="scientific">Oryza nivara</name>
    <name type="common">Indian wild rice</name>
    <name type="synonym">Oryza sativa f. spontanea</name>
    <dbReference type="NCBI Taxonomy" id="4536"/>
    <lineage>
        <taxon>Eukaryota</taxon>
        <taxon>Viridiplantae</taxon>
        <taxon>Streptophyta</taxon>
        <taxon>Embryophyta</taxon>
        <taxon>Tracheophyta</taxon>
        <taxon>Spermatophyta</taxon>
        <taxon>Magnoliopsida</taxon>
        <taxon>Liliopsida</taxon>
        <taxon>Poales</taxon>
        <taxon>Poaceae</taxon>
        <taxon>BOP clade</taxon>
        <taxon>Oryzoideae</taxon>
        <taxon>Oryzeae</taxon>
        <taxon>Oryzinae</taxon>
        <taxon>Oryza</taxon>
    </lineage>
</organism>
<dbReference type="PROSITE" id="PS51668">
    <property type="entry name" value="TSAA_2"/>
    <property type="match status" value="1"/>
</dbReference>
<accession>A0A0E0IJV1</accession>
<evidence type="ECO:0000313" key="6">
    <source>
        <dbReference type="Proteomes" id="UP000006591"/>
    </source>
</evidence>
<evidence type="ECO:0000259" key="4">
    <source>
        <dbReference type="PROSITE" id="PS51668"/>
    </source>
</evidence>
<dbReference type="InterPro" id="IPR036414">
    <property type="entry name" value="YaeB_N_sf"/>
</dbReference>
<dbReference type="Proteomes" id="UP000006591">
    <property type="component" value="Chromosome 9"/>
</dbReference>
<proteinExistence type="inferred from homology"/>
<dbReference type="PANTHER" id="PTHR12818:SF0">
    <property type="entry name" value="TRNA (ADENINE(37)-N6)-METHYLTRANSFERASE"/>
    <property type="match status" value="1"/>
</dbReference>
<sequence>MARPQAAVAATLAAVAAAAAVLSSQLYRRRCRRLASRVRELEASLAAATEKAAAERRGRVRAQQSLRKALSEQELSSDEKKKLSKSPKSFPMASIGVVQSCFSTRNGTPRQPLVVPLARATVVLDPARVPAEALEGLADYSHCWILYVFHLNTDLDKMWNDPARSKLKAKVRVPRLKGGKMGVLATRSPHRPNPIGLSVAKVEAVDGHSILLSGVDLVDGTPVLDIKPYLPYSDSVKGAAIPNWLEVDGALAVESIHFSEHFISALSDCWMHVQKQSLYASADEFQDLVKEVLSWDIRSLSQRIRPHEVTIKDVTDNGRSKIDNGCNNDEDRQSVDSSTSVVYHLHLEGIDVSYRIDQDSNIVVENAALLSSAVNQHQYNYLTWREKFLLVAGHFGLYLIKKQSKWWAAS</sequence>
<feature type="domain" description="TsaA-like" evidence="4">
    <location>
        <begin position="92"/>
        <end position="238"/>
    </location>
</feature>
<evidence type="ECO:0000256" key="3">
    <source>
        <dbReference type="SAM" id="MobiDB-lite"/>
    </source>
</evidence>
<dbReference type="NCBIfam" id="TIGR00104">
    <property type="entry name" value="tRNA_TsaA"/>
    <property type="match status" value="1"/>
</dbReference>
<reference evidence="5" key="2">
    <citation type="submission" date="2018-04" db="EMBL/GenBank/DDBJ databases">
        <title>OnivRS2 (Oryza nivara Reference Sequence Version 2).</title>
        <authorList>
            <person name="Zhang J."/>
            <person name="Kudrna D."/>
            <person name="Lee S."/>
            <person name="Talag J."/>
            <person name="Rajasekar S."/>
            <person name="Welchert J."/>
            <person name="Hsing Y.-I."/>
            <person name="Wing R.A."/>
        </authorList>
    </citation>
    <scope>NUCLEOTIDE SEQUENCE [LARGE SCALE GENOMIC DNA]</scope>
    <source>
        <strain evidence="5">SL10</strain>
    </source>
</reference>
<dbReference type="InterPro" id="IPR036413">
    <property type="entry name" value="YaeB-like_sf"/>
</dbReference>
<keyword evidence="1" id="KW-0949">S-adenosyl-L-methionine</keyword>
<reference evidence="5" key="1">
    <citation type="submission" date="2015-04" db="UniProtKB">
        <authorList>
            <consortium name="EnsemblPlants"/>
        </authorList>
    </citation>
    <scope>IDENTIFICATION</scope>
    <source>
        <strain evidence="5">SL10</strain>
    </source>
</reference>
<dbReference type="OMA" id="QMLVLDI"/>
<dbReference type="AlphaFoldDB" id="A0A0E0IJV1"/>
<dbReference type="Gramene" id="ONIVA09G10780.1">
    <property type="protein sequence ID" value="ONIVA09G10780.1"/>
    <property type="gene ID" value="ONIVA09G10780"/>
</dbReference>
<dbReference type="CDD" id="cd09281">
    <property type="entry name" value="UPF0066"/>
    <property type="match status" value="1"/>
</dbReference>
<dbReference type="PANTHER" id="PTHR12818">
    <property type="entry name" value="TRNA (ADENINE(37)-N6)-METHYLTRANSFERASE"/>
    <property type="match status" value="1"/>
</dbReference>
<dbReference type="Pfam" id="PF01980">
    <property type="entry name" value="TrmO_N"/>
    <property type="match status" value="1"/>
</dbReference>
<protein>
    <recommendedName>
        <fullName evidence="4">TsaA-like domain-containing protein</fullName>
    </recommendedName>
</protein>
<keyword evidence="6" id="KW-1185">Reference proteome</keyword>
<dbReference type="InterPro" id="IPR040372">
    <property type="entry name" value="YaeB-like"/>
</dbReference>
<dbReference type="eggNOG" id="KOG2942">
    <property type="taxonomic scope" value="Eukaryota"/>
</dbReference>
<dbReference type="FunFam" id="2.40.30.70:FF:000003">
    <property type="entry name" value="tRNA (Adenine(37)-N6)-methyltransferase isoform A"/>
    <property type="match status" value="1"/>
</dbReference>
<dbReference type="InterPro" id="IPR023370">
    <property type="entry name" value="TrmO-like_N"/>
</dbReference>
<dbReference type="EnsemblPlants" id="ONIVA09G10780.1">
    <property type="protein sequence ID" value="ONIVA09G10780.1"/>
    <property type="gene ID" value="ONIVA09G10780"/>
</dbReference>
<evidence type="ECO:0000256" key="1">
    <source>
        <dbReference type="ARBA" id="ARBA00022691"/>
    </source>
</evidence>
<feature type="region of interest" description="Disordered" evidence="3">
    <location>
        <begin position="56"/>
        <end position="88"/>
    </location>
</feature>
<dbReference type="STRING" id="4536.A0A0E0IJV1"/>
<evidence type="ECO:0000313" key="5">
    <source>
        <dbReference type="EnsemblPlants" id="ONIVA09G10780.1"/>
    </source>
</evidence>
<dbReference type="Gene3D" id="2.40.30.70">
    <property type="entry name" value="YaeB-like"/>
    <property type="match status" value="1"/>
</dbReference>
<comment type="similarity">
    <text evidence="2">Belongs to the tRNA methyltransferase O family.</text>
</comment>